<reference evidence="1 2" key="1">
    <citation type="submission" date="2017-06" db="EMBL/GenBank/DDBJ databases">
        <authorList>
            <person name="Kim H.J."/>
            <person name="Triplett B.A."/>
        </authorList>
    </citation>
    <scope>NUCLEOTIDE SEQUENCE [LARGE SCALE GENOMIC DNA]</scope>
    <source>
        <strain evidence="1 2">DSM 14713</strain>
    </source>
</reference>
<dbReference type="Proteomes" id="UP000217289">
    <property type="component" value="Chromosome"/>
</dbReference>
<evidence type="ECO:0000313" key="1">
    <source>
        <dbReference type="EMBL" id="ATB32156.1"/>
    </source>
</evidence>
<proteinExistence type="predicted"/>
<dbReference type="KEGG" id="mbd:MEBOL_005632"/>
<dbReference type="EMBL" id="CP022163">
    <property type="protein sequence ID" value="ATB32156.1"/>
    <property type="molecule type" value="Genomic_DNA"/>
</dbReference>
<evidence type="ECO:0000313" key="2">
    <source>
        <dbReference type="Proteomes" id="UP000217289"/>
    </source>
</evidence>
<dbReference type="OrthoDB" id="5523774at2"/>
<accession>A0A250IMI4</accession>
<organism evidence="1 2">
    <name type="scientific">Melittangium boletus DSM 14713</name>
    <dbReference type="NCBI Taxonomy" id="1294270"/>
    <lineage>
        <taxon>Bacteria</taxon>
        <taxon>Pseudomonadati</taxon>
        <taxon>Myxococcota</taxon>
        <taxon>Myxococcia</taxon>
        <taxon>Myxococcales</taxon>
        <taxon>Cystobacterineae</taxon>
        <taxon>Archangiaceae</taxon>
        <taxon>Melittangium</taxon>
    </lineage>
</organism>
<dbReference type="AlphaFoldDB" id="A0A250IMI4"/>
<name>A0A250IMI4_9BACT</name>
<dbReference type="RefSeq" id="WP_095980378.1">
    <property type="nucleotide sequence ID" value="NZ_CP022163.1"/>
</dbReference>
<sequence length="225" mass="24539">MLSWLLLLPLLGATPDKPAPAPAAFHWRVPGLVAQVEVPGEMKVDGIPIRLEVYTSRESIENLLQSFATAFDEAGYYIQPRPPRVLRQPHLTALDTRTLTAYTVILEPAGSGLTTVVLGQAKMGDVQRPPPGESPLPLYPGATNVLQGDFEGARTLTYRAPTPEASLRAWYREQLGKAGYKEEEPQLFRRDTRQVRLSLRPDGGGTSVLLFLETASPSSAQTPGP</sequence>
<gene>
    <name evidence="1" type="ORF">MEBOL_005632</name>
</gene>
<protein>
    <submittedName>
        <fullName evidence="1">Uncharacterized protein</fullName>
    </submittedName>
</protein>
<keyword evidence="2" id="KW-1185">Reference proteome</keyword>